<sequence length="73" mass="8357">MSKITFGEKIKKLRIKNGFTLKKVENDTNLSASYINRLEIGERTNPSFATVKTLCEYYNISPIVFMSDDFSAK</sequence>
<feature type="domain" description="HTH cro/C1-type" evidence="1">
    <location>
        <begin position="10"/>
        <end position="65"/>
    </location>
</feature>
<dbReference type="Pfam" id="PF12844">
    <property type="entry name" value="HTH_19"/>
    <property type="match status" value="1"/>
</dbReference>
<comment type="caution">
    <text evidence="2">The sequence shown here is derived from an EMBL/GenBank/DDBJ whole genome shotgun (WGS) entry which is preliminary data.</text>
</comment>
<protein>
    <submittedName>
        <fullName evidence="2">Helix-turn-helix domain-containing protein</fullName>
    </submittedName>
</protein>
<proteinExistence type="predicted"/>
<keyword evidence="3" id="KW-1185">Reference proteome</keyword>
<dbReference type="InterPro" id="IPR001387">
    <property type="entry name" value="Cro/C1-type_HTH"/>
</dbReference>
<dbReference type="PROSITE" id="PS50943">
    <property type="entry name" value="HTH_CROC1"/>
    <property type="match status" value="1"/>
</dbReference>
<dbReference type="InterPro" id="IPR010982">
    <property type="entry name" value="Lambda_DNA-bd_dom_sf"/>
</dbReference>
<name>A0ABW8TJM2_9CLOT</name>
<gene>
    <name evidence="2" type="ORF">ACJDT4_11975</name>
</gene>
<reference evidence="2 3" key="1">
    <citation type="submission" date="2024-11" db="EMBL/GenBank/DDBJ databases">
        <authorList>
            <person name="Heng Y.C."/>
            <person name="Lim A.C.H."/>
            <person name="Lee J.K.Y."/>
            <person name="Kittelmann S."/>
        </authorList>
    </citation>
    <scope>NUCLEOTIDE SEQUENCE [LARGE SCALE GENOMIC DNA]</scope>
    <source>
        <strain evidence="2 3">WILCCON 0114</strain>
    </source>
</reference>
<organism evidence="2 3">
    <name type="scientific">Clostridium neuense</name>
    <dbReference type="NCBI Taxonomy" id="1728934"/>
    <lineage>
        <taxon>Bacteria</taxon>
        <taxon>Bacillati</taxon>
        <taxon>Bacillota</taxon>
        <taxon>Clostridia</taxon>
        <taxon>Eubacteriales</taxon>
        <taxon>Clostridiaceae</taxon>
        <taxon>Clostridium</taxon>
    </lineage>
</organism>
<dbReference type="Proteomes" id="UP001623592">
    <property type="component" value="Unassembled WGS sequence"/>
</dbReference>
<dbReference type="CDD" id="cd00093">
    <property type="entry name" value="HTH_XRE"/>
    <property type="match status" value="1"/>
</dbReference>
<dbReference type="RefSeq" id="WP_406787800.1">
    <property type="nucleotide sequence ID" value="NZ_JBJIAA010000009.1"/>
</dbReference>
<dbReference type="SUPFAM" id="SSF47413">
    <property type="entry name" value="lambda repressor-like DNA-binding domains"/>
    <property type="match status" value="1"/>
</dbReference>
<dbReference type="SMART" id="SM00530">
    <property type="entry name" value="HTH_XRE"/>
    <property type="match status" value="1"/>
</dbReference>
<evidence type="ECO:0000313" key="2">
    <source>
        <dbReference type="EMBL" id="MFL0251144.1"/>
    </source>
</evidence>
<dbReference type="Gene3D" id="1.10.260.40">
    <property type="entry name" value="lambda repressor-like DNA-binding domains"/>
    <property type="match status" value="1"/>
</dbReference>
<evidence type="ECO:0000313" key="3">
    <source>
        <dbReference type="Proteomes" id="UP001623592"/>
    </source>
</evidence>
<accession>A0ABW8TJM2</accession>
<dbReference type="EMBL" id="JBJIAA010000009">
    <property type="protein sequence ID" value="MFL0251144.1"/>
    <property type="molecule type" value="Genomic_DNA"/>
</dbReference>
<evidence type="ECO:0000259" key="1">
    <source>
        <dbReference type="PROSITE" id="PS50943"/>
    </source>
</evidence>